<keyword evidence="4" id="KW-0175">Coiled coil</keyword>
<dbReference type="GO" id="GO:0005525">
    <property type="term" value="F:GTP binding"/>
    <property type="evidence" value="ECO:0007669"/>
    <property type="project" value="InterPro"/>
</dbReference>
<gene>
    <name evidence="6" type="ORF">METZ01_LOCUS198189</name>
</gene>
<dbReference type="Gene3D" id="1.10.150.300">
    <property type="entry name" value="TGS-like domain"/>
    <property type="match status" value="1"/>
</dbReference>
<dbReference type="CDD" id="cd04867">
    <property type="entry name" value="TGS_YchF_OLA1"/>
    <property type="match status" value="1"/>
</dbReference>
<name>A0A382E4G4_9ZZZZ</name>
<evidence type="ECO:0000256" key="2">
    <source>
        <dbReference type="ARBA" id="ARBA00022741"/>
    </source>
</evidence>
<sequence length="361" mass="40140">MSLQCGIVGLPNVGKSTLFNALTRSSVPAENFPFCTIDPHAGIVHLPDNRLGKLKDIYNPKKLTPATVEFIDIAGLVQGANKGEGLGNQFLGQIRQTSAIIHIIRCFKDPNVVHVNGNIDPIRDVEIIETELLLADLETLERKYEKTKRQAKSGDKELLHEIEIIEKLIEHCGDGFWANTIGLETPEEIKTIKSLHLLTNKPILYVANLSENDIVNNVENEYVNSLNNYVKSKGSTLIKFCASIEQEISSLSPEEEEIFLKEYNLNESGLNKMIRASFDLLGLHTFFTGGPTEVRAWTIPIGATAKESAGVIHSDFERGFIKAEVFSYSDLIEHRSENALYELGLAKTEGKKYIVKDGDCI</sequence>
<dbReference type="InterPro" id="IPR023192">
    <property type="entry name" value="TGS-like_dom_sf"/>
</dbReference>
<keyword evidence="2" id="KW-0547">Nucleotide-binding</keyword>
<dbReference type="PRINTS" id="PR00326">
    <property type="entry name" value="GTP1OBG"/>
</dbReference>
<keyword evidence="1" id="KW-0479">Metal-binding</keyword>
<dbReference type="InterPro" id="IPR012676">
    <property type="entry name" value="TGS-like"/>
</dbReference>
<protein>
    <recommendedName>
        <fullName evidence="5">OBG-type G domain-containing protein</fullName>
    </recommendedName>
</protein>
<feature type="coiled-coil region" evidence="4">
    <location>
        <begin position="130"/>
        <end position="157"/>
    </location>
</feature>
<evidence type="ECO:0000313" key="6">
    <source>
        <dbReference type="EMBL" id="SVB45335.1"/>
    </source>
</evidence>
<evidence type="ECO:0000256" key="1">
    <source>
        <dbReference type="ARBA" id="ARBA00022723"/>
    </source>
</evidence>
<dbReference type="InterPro" id="IPR041706">
    <property type="entry name" value="YchF_N"/>
</dbReference>
<dbReference type="InterPro" id="IPR004396">
    <property type="entry name" value="ATPase_YchF/OLA1"/>
</dbReference>
<dbReference type="Gene3D" id="3.40.50.300">
    <property type="entry name" value="P-loop containing nucleotide triphosphate hydrolases"/>
    <property type="match status" value="1"/>
</dbReference>
<reference evidence="6" key="1">
    <citation type="submission" date="2018-05" db="EMBL/GenBank/DDBJ databases">
        <authorList>
            <person name="Lanie J.A."/>
            <person name="Ng W.-L."/>
            <person name="Kazmierczak K.M."/>
            <person name="Andrzejewski T.M."/>
            <person name="Davidsen T.M."/>
            <person name="Wayne K.J."/>
            <person name="Tettelin H."/>
            <person name="Glass J.I."/>
            <person name="Rusch D."/>
            <person name="Podicherti R."/>
            <person name="Tsui H.-C.T."/>
            <person name="Winkler M.E."/>
        </authorList>
    </citation>
    <scope>NUCLEOTIDE SEQUENCE</scope>
</reference>
<dbReference type="PROSITE" id="PS51710">
    <property type="entry name" value="G_OBG"/>
    <property type="match status" value="1"/>
</dbReference>
<accession>A0A382E4G4</accession>
<dbReference type="InterPro" id="IPR006073">
    <property type="entry name" value="GTP-bd"/>
</dbReference>
<dbReference type="GO" id="GO:0005524">
    <property type="term" value="F:ATP binding"/>
    <property type="evidence" value="ECO:0007669"/>
    <property type="project" value="UniProtKB-KW"/>
</dbReference>
<dbReference type="FunFam" id="1.10.150.300:FF:000001">
    <property type="entry name" value="Ribosome-binding ATPase YchF"/>
    <property type="match status" value="1"/>
</dbReference>
<dbReference type="NCBIfam" id="TIGR00092">
    <property type="entry name" value="redox-regulated ATPase YchF"/>
    <property type="match status" value="1"/>
</dbReference>
<dbReference type="PANTHER" id="PTHR23305">
    <property type="entry name" value="OBG GTPASE FAMILY"/>
    <property type="match status" value="1"/>
</dbReference>
<proteinExistence type="inferred from homology"/>
<dbReference type="GO" id="GO:0016887">
    <property type="term" value="F:ATP hydrolysis activity"/>
    <property type="evidence" value="ECO:0007669"/>
    <property type="project" value="InterPro"/>
</dbReference>
<dbReference type="GO" id="GO:0005737">
    <property type="term" value="C:cytoplasm"/>
    <property type="evidence" value="ECO:0007669"/>
    <property type="project" value="TreeGrafter"/>
</dbReference>
<dbReference type="GO" id="GO:0046872">
    <property type="term" value="F:metal ion binding"/>
    <property type="evidence" value="ECO:0007669"/>
    <property type="project" value="UniProtKB-KW"/>
</dbReference>
<dbReference type="CDD" id="cd01900">
    <property type="entry name" value="YchF"/>
    <property type="match status" value="1"/>
</dbReference>
<keyword evidence="3" id="KW-0067">ATP-binding</keyword>
<dbReference type="InterPro" id="IPR012675">
    <property type="entry name" value="Beta-grasp_dom_sf"/>
</dbReference>
<dbReference type="PANTHER" id="PTHR23305:SF18">
    <property type="entry name" value="OBG-TYPE G DOMAIN-CONTAINING PROTEIN"/>
    <property type="match status" value="1"/>
</dbReference>
<dbReference type="Pfam" id="PF01926">
    <property type="entry name" value="MMR_HSR1"/>
    <property type="match status" value="1"/>
</dbReference>
<dbReference type="AlphaFoldDB" id="A0A382E4G4"/>
<evidence type="ECO:0000256" key="4">
    <source>
        <dbReference type="SAM" id="Coils"/>
    </source>
</evidence>
<dbReference type="InterPro" id="IPR027417">
    <property type="entry name" value="P-loop_NTPase"/>
</dbReference>
<dbReference type="InterPro" id="IPR031167">
    <property type="entry name" value="G_OBG"/>
</dbReference>
<evidence type="ECO:0000256" key="3">
    <source>
        <dbReference type="ARBA" id="ARBA00022840"/>
    </source>
</evidence>
<dbReference type="InterPro" id="IPR013029">
    <property type="entry name" value="YchF_C"/>
</dbReference>
<dbReference type="SUPFAM" id="SSF81271">
    <property type="entry name" value="TGS-like"/>
    <property type="match status" value="1"/>
</dbReference>
<feature type="domain" description="OBG-type G" evidence="5">
    <location>
        <begin position="3"/>
        <end position="260"/>
    </location>
</feature>
<dbReference type="SUPFAM" id="SSF52540">
    <property type="entry name" value="P-loop containing nucleoside triphosphate hydrolases"/>
    <property type="match status" value="1"/>
</dbReference>
<dbReference type="FunFam" id="3.10.20.30:FF:000001">
    <property type="entry name" value="Ribosome-binding ATPase YchF"/>
    <property type="match status" value="1"/>
</dbReference>
<dbReference type="PIRSF" id="PIRSF006641">
    <property type="entry name" value="CHP00092"/>
    <property type="match status" value="1"/>
</dbReference>
<dbReference type="EMBL" id="UINC01042550">
    <property type="protein sequence ID" value="SVB45335.1"/>
    <property type="molecule type" value="Genomic_DNA"/>
</dbReference>
<dbReference type="Pfam" id="PF06071">
    <property type="entry name" value="YchF-GTPase_C"/>
    <property type="match status" value="1"/>
</dbReference>
<dbReference type="Gene3D" id="3.10.20.30">
    <property type="match status" value="1"/>
</dbReference>
<dbReference type="HAMAP" id="MF_00944">
    <property type="entry name" value="YchF_OLA1_ATPase"/>
    <property type="match status" value="1"/>
</dbReference>
<organism evidence="6">
    <name type="scientific">marine metagenome</name>
    <dbReference type="NCBI Taxonomy" id="408172"/>
    <lineage>
        <taxon>unclassified sequences</taxon>
        <taxon>metagenomes</taxon>
        <taxon>ecological metagenomes</taxon>
    </lineage>
</organism>
<feature type="non-terminal residue" evidence="6">
    <location>
        <position position="361"/>
    </location>
</feature>
<evidence type="ECO:0000259" key="5">
    <source>
        <dbReference type="PROSITE" id="PS51710"/>
    </source>
</evidence>